<gene>
    <name evidence="1" type="ORF">H9787_02700</name>
</gene>
<organism evidence="1 2">
    <name type="scientific">Candidatus Oscillibacter excrementigallinarum</name>
    <dbReference type="NCBI Taxonomy" id="2838716"/>
    <lineage>
        <taxon>Bacteria</taxon>
        <taxon>Bacillati</taxon>
        <taxon>Bacillota</taxon>
        <taxon>Clostridia</taxon>
        <taxon>Eubacteriales</taxon>
        <taxon>Oscillospiraceae</taxon>
        <taxon>Oscillibacter</taxon>
    </lineage>
</organism>
<protein>
    <submittedName>
        <fullName evidence="1">Uncharacterized protein</fullName>
    </submittedName>
</protein>
<dbReference type="Proteomes" id="UP000823824">
    <property type="component" value="Unassembled WGS sequence"/>
</dbReference>
<evidence type="ECO:0000313" key="1">
    <source>
        <dbReference type="EMBL" id="HJB12608.1"/>
    </source>
</evidence>
<proteinExistence type="predicted"/>
<name>A0A9D2RR46_9FIRM</name>
<evidence type="ECO:0000313" key="2">
    <source>
        <dbReference type="Proteomes" id="UP000823824"/>
    </source>
</evidence>
<reference evidence="1" key="2">
    <citation type="submission" date="2021-04" db="EMBL/GenBank/DDBJ databases">
        <authorList>
            <person name="Gilroy R."/>
        </authorList>
    </citation>
    <scope>NUCLEOTIDE SEQUENCE</scope>
    <source>
        <strain evidence="1">ChiBcec18-1249</strain>
    </source>
</reference>
<sequence length="160" mass="17280">MRRIVLVLLAAAILIFAAWMLWPRSLAGAFAFDQPFTLTVTELETQEDGSWTVKEPVSSVLEPGTPAAEAVREALEGYSYHLCLASLTGDCLVPIGEQSVFLDSVSDGKKDHLGLIAGSNRLGCGDRVVQGYFRDSTVLCQKLSAILRANPGLQTENLVL</sequence>
<accession>A0A9D2RR46</accession>
<comment type="caution">
    <text evidence="1">The sequence shown here is derived from an EMBL/GenBank/DDBJ whole genome shotgun (WGS) entry which is preliminary data.</text>
</comment>
<dbReference type="AlphaFoldDB" id="A0A9D2RR46"/>
<dbReference type="EMBL" id="DWZJ01000021">
    <property type="protein sequence ID" value="HJB12608.1"/>
    <property type="molecule type" value="Genomic_DNA"/>
</dbReference>
<reference evidence="1" key="1">
    <citation type="journal article" date="2021" name="PeerJ">
        <title>Extensive microbial diversity within the chicken gut microbiome revealed by metagenomics and culture.</title>
        <authorList>
            <person name="Gilroy R."/>
            <person name="Ravi A."/>
            <person name="Getino M."/>
            <person name="Pursley I."/>
            <person name="Horton D.L."/>
            <person name="Alikhan N.F."/>
            <person name="Baker D."/>
            <person name="Gharbi K."/>
            <person name="Hall N."/>
            <person name="Watson M."/>
            <person name="Adriaenssens E.M."/>
            <person name="Foster-Nyarko E."/>
            <person name="Jarju S."/>
            <person name="Secka A."/>
            <person name="Antonio M."/>
            <person name="Oren A."/>
            <person name="Chaudhuri R.R."/>
            <person name="La Ragione R."/>
            <person name="Hildebrand F."/>
            <person name="Pallen M.J."/>
        </authorList>
    </citation>
    <scope>NUCLEOTIDE SEQUENCE</scope>
    <source>
        <strain evidence="1">ChiBcec18-1249</strain>
    </source>
</reference>